<evidence type="ECO:0000259" key="3">
    <source>
        <dbReference type="PROSITE" id="PS50110"/>
    </source>
</evidence>
<proteinExistence type="predicted"/>
<dbReference type="CDD" id="cd00082">
    <property type="entry name" value="HisKA"/>
    <property type="match status" value="1"/>
</dbReference>
<dbReference type="EC" id="2.7.13.3" evidence="4"/>
<reference evidence="4" key="1">
    <citation type="submission" date="2016-10" db="EMBL/GenBank/DDBJ databases">
        <title>Sequence of Gallionella enrichment culture.</title>
        <authorList>
            <person name="Poehlein A."/>
            <person name="Muehling M."/>
            <person name="Daniel R."/>
        </authorList>
    </citation>
    <scope>NUCLEOTIDE SEQUENCE</scope>
</reference>
<evidence type="ECO:0000313" key="4">
    <source>
        <dbReference type="EMBL" id="OIR09281.1"/>
    </source>
</evidence>
<dbReference type="SMART" id="SM00448">
    <property type="entry name" value="REC"/>
    <property type="match status" value="1"/>
</dbReference>
<accession>A0A1J5SLD1</accession>
<dbReference type="PRINTS" id="PR00344">
    <property type="entry name" value="BCTRLSENSOR"/>
</dbReference>
<dbReference type="Gene3D" id="1.10.287.130">
    <property type="match status" value="1"/>
</dbReference>
<dbReference type="InterPro" id="IPR004358">
    <property type="entry name" value="Sig_transdc_His_kin-like_C"/>
</dbReference>
<feature type="domain" description="Histidine kinase" evidence="2">
    <location>
        <begin position="799"/>
        <end position="1016"/>
    </location>
</feature>
<dbReference type="InterPro" id="IPR011006">
    <property type="entry name" value="CheY-like_superfamily"/>
</dbReference>
<dbReference type="InterPro" id="IPR005467">
    <property type="entry name" value="His_kinase_dom"/>
</dbReference>
<dbReference type="GO" id="GO:0000155">
    <property type="term" value="F:phosphorelay sensor kinase activity"/>
    <property type="evidence" value="ECO:0007669"/>
    <property type="project" value="InterPro"/>
</dbReference>
<dbReference type="PROSITE" id="PS50110">
    <property type="entry name" value="RESPONSE_REGULATORY"/>
    <property type="match status" value="1"/>
</dbReference>
<dbReference type="PANTHER" id="PTHR43547">
    <property type="entry name" value="TWO-COMPONENT HISTIDINE KINASE"/>
    <property type="match status" value="1"/>
</dbReference>
<keyword evidence="4" id="KW-0808">Transferase</keyword>
<comment type="caution">
    <text evidence="4">The sequence shown here is derived from an EMBL/GenBank/DDBJ whole genome shotgun (WGS) entry which is preliminary data.</text>
</comment>
<keyword evidence="1" id="KW-0597">Phosphoprotein</keyword>
<dbReference type="InterPro" id="IPR036700">
    <property type="entry name" value="BOBF_sf"/>
</dbReference>
<dbReference type="SUPFAM" id="SSF101756">
    <property type="entry name" value="Hypothetical protein YgiW"/>
    <property type="match status" value="1"/>
</dbReference>
<dbReference type="AlphaFoldDB" id="A0A1J5SLD1"/>
<dbReference type="SMART" id="SM00387">
    <property type="entry name" value="HATPase_c"/>
    <property type="match status" value="1"/>
</dbReference>
<dbReference type="PROSITE" id="PS50109">
    <property type="entry name" value="HIS_KIN"/>
    <property type="match status" value="1"/>
</dbReference>
<dbReference type="EMBL" id="MLJW01000027">
    <property type="protein sequence ID" value="OIR09281.1"/>
    <property type="molecule type" value="Genomic_DNA"/>
</dbReference>
<protein>
    <submittedName>
        <fullName evidence="4">Wide host range VirA protein</fullName>
        <ecNumber evidence="4">2.7.13.3</ecNumber>
    </submittedName>
</protein>
<dbReference type="SMART" id="SM00388">
    <property type="entry name" value="HisKA"/>
    <property type="match status" value="1"/>
</dbReference>
<dbReference type="Gene3D" id="3.40.50.2300">
    <property type="match status" value="1"/>
</dbReference>
<dbReference type="Pfam" id="PF00072">
    <property type="entry name" value="Response_reg"/>
    <property type="match status" value="1"/>
</dbReference>
<feature type="domain" description="Response regulatory" evidence="3">
    <location>
        <begin position="1042"/>
        <end position="1162"/>
    </location>
</feature>
<dbReference type="Pfam" id="PF02518">
    <property type="entry name" value="HATPase_c"/>
    <property type="match status" value="1"/>
</dbReference>
<dbReference type="InterPro" id="IPR036097">
    <property type="entry name" value="HisK_dim/P_sf"/>
</dbReference>
<gene>
    <name evidence="4" type="primary">virA_1</name>
    <name evidence="4" type="ORF">GALL_85140</name>
</gene>
<name>A0A1J5SLD1_9ZZZZ</name>
<dbReference type="InterPro" id="IPR003594">
    <property type="entry name" value="HATPase_dom"/>
</dbReference>
<dbReference type="Gene3D" id="3.30.565.10">
    <property type="entry name" value="Histidine kinase-like ATPase, C-terminal domain"/>
    <property type="match status" value="1"/>
</dbReference>
<dbReference type="PANTHER" id="PTHR43547:SF2">
    <property type="entry name" value="HYBRID SIGNAL TRANSDUCTION HISTIDINE KINASE C"/>
    <property type="match status" value="1"/>
</dbReference>
<dbReference type="InterPro" id="IPR003661">
    <property type="entry name" value="HisK_dim/P_dom"/>
</dbReference>
<evidence type="ECO:0000256" key="1">
    <source>
        <dbReference type="ARBA" id="ARBA00022553"/>
    </source>
</evidence>
<dbReference type="InterPro" id="IPR001789">
    <property type="entry name" value="Sig_transdc_resp-reg_receiver"/>
</dbReference>
<evidence type="ECO:0000259" key="2">
    <source>
        <dbReference type="PROSITE" id="PS50109"/>
    </source>
</evidence>
<dbReference type="SUPFAM" id="SSF52172">
    <property type="entry name" value="CheY-like"/>
    <property type="match status" value="1"/>
</dbReference>
<dbReference type="SUPFAM" id="SSF55874">
    <property type="entry name" value="ATPase domain of HSP90 chaperone/DNA topoisomerase II/histidine kinase"/>
    <property type="match status" value="1"/>
</dbReference>
<sequence>MRSPLHAASRQVQTRRVLKVLLSLTVLFIATVVRAQDPTAALFTHIADFWMQSGQRQQIPHPADFKVLVSYSDPEWHILWGFENGIGVFLPLQDKPLNVVPGQLVRLQGLISTDGMDVKQATVLGTPGLPKPVDITHSLMAWNANNLKEITVEAYVDRQEINDTRHTLLSGIVDGHRVAIRVLDTTQSSPPSLEGSFIRAQGLYVWTTDATGQLHHLEIFVTGFGNIHVVRWLSSDPRFDTPVASVDSLNTKPEGTQVHVTGRVVTDAPGENVIIRDGTGQLEVESAQTSPLAPGAEIEAIGTVRGRGPTLRLENAFFRNAGKAAHSALSAQARSLRLRIADDVNELSLADAAKGYIVQLTAVVTWSSPHARFFFAQDASGGIRVDLGAEGLLPPEAGRLVAIDGTTVAGRLTPRIRATSLRSLSDLNLPPATRLTLDQALTGYEEDSLVEIEGYLRAVEPGGTDVTADLSTPAGNFTAHLRAGTDLSRALRSVVLVRGVCTRVADRRGRPSGVVLWVNSAEDITVESAYPSNPDAVPRHTIAELNRFSGRARTRWVRTDGVVTLQEPGRYLYLQDGNESLKALDRATAPLAPGSRVELMGLQGQEGGRFVLREATVLRDQPGSDLPATPIEPAAKPADSLDGRLVRIQGTLVDESPRQGHLVYVLQSGSNFVECHLPLSAAPGDTPRPALRSVVAATGVYRLQYDEYQRPSGFDVSLRSPSDLQVLRAPPWLTPERAVGVTSALLLALALGLLWVTVLRRKVAAQTTVIRAQLEKEGRLMAEIERSSRLESLGMLAGGIAHDFNNLLTIIIGNLTLTRMEDGVVEKAGPFLDEANKGAQRARLLAQKLLTFARGGSPIRRAEDLSDVVREAAAAATGESATIKLSYDFDEELWKAFVDRAQTVQALHNIASYALGSLPPGGTLAFRAWNASLAENEVGTLKAGAYVHLVVEDSGAGLDPNELRHLFDPYSGLDAGRQGLDLAVVRSIVKRHEGHIEVESTKGAGTRFHLWLPARTDSTEPAASAAPCEPPRPAAPKAVRGRVLFMDDEESIRKLAAATLTRLGCEFHVASDGAEAIEAYQAARAKGAPFDLVVLDLTVPGGMGGRETIRHLLELDPHVNAIVSSGYSSDPVLSDYKLHGFAAFVRKPYSVDELEACLRRALRDRQPA</sequence>
<dbReference type="SUPFAM" id="SSF47384">
    <property type="entry name" value="Homodimeric domain of signal transducing histidine kinase"/>
    <property type="match status" value="1"/>
</dbReference>
<organism evidence="4">
    <name type="scientific">mine drainage metagenome</name>
    <dbReference type="NCBI Taxonomy" id="410659"/>
    <lineage>
        <taxon>unclassified sequences</taxon>
        <taxon>metagenomes</taxon>
        <taxon>ecological metagenomes</taxon>
    </lineage>
</organism>
<dbReference type="InterPro" id="IPR036890">
    <property type="entry name" value="HATPase_C_sf"/>
</dbReference>